<keyword evidence="1 5" id="KW-0479">Metal-binding</keyword>
<gene>
    <name evidence="8" type="primary">pde3</name>
    <name evidence="8" type="ORF">DFA_04243</name>
</gene>
<dbReference type="PANTHER" id="PTHR11347">
    <property type="entry name" value="CYCLIC NUCLEOTIDE PHOSPHODIESTERASE"/>
    <property type="match status" value="1"/>
</dbReference>
<dbReference type="SMART" id="SM00471">
    <property type="entry name" value="HDc"/>
    <property type="match status" value="1"/>
</dbReference>
<evidence type="ECO:0000256" key="2">
    <source>
        <dbReference type="ARBA" id="ARBA00022801"/>
    </source>
</evidence>
<dbReference type="Pfam" id="PF00233">
    <property type="entry name" value="PDEase_I"/>
    <property type="match status" value="1"/>
</dbReference>
<dbReference type="InterPro" id="IPR023088">
    <property type="entry name" value="PDEase"/>
</dbReference>
<evidence type="ECO:0000259" key="7">
    <source>
        <dbReference type="PROSITE" id="PS51845"/>
    </source>
</evidence>
<evidence type="ECO:0000313" key="9">
    <source>
        <dbReference type="Proteomes" id="UP000007797"/>
    </source>
</evidence>
<feature type="domain" description="PDEase" evidence="7">
    <location>
        <begin position="28"/>
        <end position="348"/>
    </location>
</feature>
<keyword evidence="2" id="KW-0378">Hydrolase</keyword>
<dbReference type="PRINTS" id="PR00387">
    <property type="entry name" value="PDIESTERASE1"/>
</dbReference>
<dbReference type="Gene3D" id="1.10.1300.10">
    <property type="entry name" value="3'5'-cyclic nucleotide phosphodiesterase, catalytic domain"/>
    <property type="match status" value="1"/>
</dbReference>
<dbReference type="RefSeq" id="XP_004359976.1">
    <property type="nucleotide sequence ID" value="XM_004359919.1"/>
</dbReference>
<organism evidence="8 9">
    <name type="scientific">Cavenderia fasciculata</name>
    <name type="common">Slime mold</name>
    <name type="synonym">Dictyostelium fasciculatum</name>
    <dbReference type="NCBI Taxonomy" id="261658"/>
    <lineage>
        <taxon>Eukaryota</taxon>
        <taxon>Amoebozoa</taxon>
        <taxon>Evosea</taxon>
        <taxon>Eumycetozoa</taxon>
        <taxon>Dictyostelia</taxon>
        <taxon>Acytosteliales</taxon>
        <taxon>Cavenderiaceae</taxon>
        <taxon>Cavenderia</taxon>
    </lineage>
</organism>
<dbReference type="GO" id="GO:0030553">
    <property type="term" value="F:cGMP binding"/>
    <property type="evidence" value="ECO:0007669"/>
    <property type="project" value="EnsemblProtists"/>
</dbReference>
<evidence type="ECO:0000256" key="5">
    <source>
        <dbReference type="PIRSR" id="PIRSR623088-3"/>
    </source>
</evidence>
<dbReference type="InterPro" id="IPR003607">
    <property type="entry name" value="HD/PDEase_dom"/>
</dbReference>
<dbReference type="Proteomes" id="UP000007797">
    <property type="component" value="Unassembled WGS sequence"/>
</dbReference>
<feature type="compositionally biased region" description="Low complexity" evidence="6">
    <location>
        <begin position="1"/>
        <end position="42"/>
    </location>
</feature>
<protein>
    <submittedName>
        <fullName evidence="8">cGMP-specific phosphodiesterase</fullName>
    </submittedName>
</protein>
<name>F4PP12_CACFS</name>
<dbReference type="EMBL" id="GL883009">
    <property type="protein sequence ID" value="EGG22125.1"/>
    <property type="molecule type" value="Genomic_DNA"/>
</dbReference>
<feature type="binding site" evidence="5">
    <location>
        <position position="148"/>
    </location>
    <ligand>
        <name>Zn(2+)</name>
        <dbReference type="ChEBI" id="CHEBI:29105"/>
        <label>1</label>
    </ligand>
</feature>
<feature type="binding site" evidence="4">
    <location>
        <begin position="107"/>
        <end position="111"/>
    </location>
    <ligand>
        <name>AMP</name>
        <dbReference type="ChEBI" id="CHEBI:456215"/>
    </ligand>
</feature>
<feature type="binding site" evidence="4">
    <location>
        <position position="148"/>
    </location>
    <ligand>
        <name>AMP</name>
        <dbReference type="ChEBI" id="CHEBI:456215"/>
    </ligand>
</feature>
<dbReference type="PROSITE" id="PS00126">
    <property type="entry name" value="PDEASE_I_1"/>
    <property type="match status" value="1"/>
</dbReference>
<evidence type="ECO:0000256" key="4">
    <source>
        <dbReference type="PIRSR" id="PIRSR623088-2"/>
    </source>
</evidence>
<feature type="binding site" evidence="5">
    <location>
        <position position="147"/>
    </location>
    <ligand>
        <name>Zn(2+)</name>
        <dbReference type="ChEBI" id="CHEBI:29105"/>
        <label>1</label>
    </ligand>
</feature>
<sequence length="348" mass="40286">MGITASTNQNMNTTDNNNNNHVNSNNNNNNNNNNNMNNSINSSDEEKKKEIFSMDFSAWKKDPLVLVEYSVLMFEEMGVGKELQVNRNALLSYITSVQTNYRNNPFHSFNHAVTVTQMVFLIILRSELNEKLTILEKLSLLIAAVSHDLDHPGLTNRFQINSKSELAVKYNNTSVLENHHLALCLSILGDQKDLLCTLTETDRHTLIEKVKIMILATDMEKHFAYKQKFDEIIPIFSWDDQQHRDLLLIMLLKSADISNEIRSWDISTKWAHALMEEFFAQSDREKQENLPLTPFMLREQVVLNITQVSFIDKFLLPSYQALQIILPSLSVYVDRINKNRILWEQLPK</sequence>
<dbReference type="GeneID" id="14874531"/>
<dbReference type="GO" id="GO:0000287">
    <property type="term" value="F:magnesium ion binding"/>
    <property type="evidence" value="ECO:0007669"/>
    <property type="project" value="EnsemblProtists"/>
</dbReference>
<dbReference type="GO" id="GO:0047555">
    <property type="term" value="F:3',5'-cyclic-GMP phosphodiesterase activity"/>
    <property type="evidence" value="ECO:0007669"/>
    <property type="project" value="EnsemblProtists"/>
</dbReference>
<dbReference type="InterPro" id="IPR023174">
    <property type="entry name" value="PDEase_CS"/>
</dbReference>
<dbReference type="KEGG" id="dfa:DFA_04243"/>
<evidence type="ECO:0000256" key="6">
    <source>
        <dbReference type="SAM" id="MobiDB-lite"/>
    </source>
</evidence>
<feature type="binding site" evidence="4">
    <location>
        <position position="307"/>
    </location>
    <ligand>
        <name>AMP</name>
        <dbReference type="ChEBI" id="CHEBI:456215"/>
    </ligand>
</feature>
<evidence type="ECO:0000256" key="3">
    <source>
        <dbReference type="PIRSR" id="PIRSR623088-1"/>
    </source>
</evidence>
<dbReference type="GO" id="GO:0019934">
    <property type="term" value="P:cGMP-mediated signaling"/>
    <property type="evidence" value="ECO:0007669"/>
    <property type="project" value="EnsemblProtists"/>
</dbReference>
<dbReference type="SUPFAM" id="SSF109604">
    <property type="entry name" value="HD-domain/PDEase-like"/>
    <property type="match status" value="1"/>
</dbReference>
<evidence type="ECO:0000256" key="1">
    <source>
        <dbReference type="ARBA" id="ARBA00022723"/>
    </source>
</evidence>
<dbReference type="OrthoDB" id="17741at2759"/>
<dbReference type="CDD" id="cd00077">
    <property type="entry name" value="HDc"/>
    <property type="match status" value="1"/>
</dbReference>
<evidence type="ECO:0000313" key="8">
    <source>
        <dbReference type="EMBL" id="EGG22125.1"/>
    </source>
</evidence>
<accession>F4PP12</accession>
<dbReference type="InterPro" id="IPR036971">
    <property type="entry name" value="PDEase_catalytic_dom_sf"/>
</dbReference>
<dbReference type="OMA" id="WTMLLME"/>
<keyword evidence="9" id="KW-1185">Reference proteome</keyword>
<feature type="region of interest" description="Disordered" evidence="6">
    <location>
        <begin position="1"/>
        <end position="44"/>
    </location>
</feature>
<feature type="binding site" evidence="5">
    <location>
        <position position="148"/>
    </location>
    <ligand>
        <name>Zn(2+)</name>
        <dbReference type="ChEBI" id="CHEBI:29105"/>
        <label>2</label>
    </ligand>
</feature>
<dbReference type="GO" id="GO:0030145">
    <property type="term" value="F:manganese ion binding"/>
    <property type="evidence" value="ECO:0007669"/>
    <property type="project" value="EnsemblProtists"/>
</dbReference>
<proteinExistence type="predicted"/>
<feature type="binding site" evidence="5">
    <location>
        <position position="256"/>
    </location>
    <ligand>
        <name>Zn(2+)</name>
        <dbReference type="ChEBI" id="CHEBI:29105"/>
        <label>1</label>
    </ligand>
</feature>
<feature type="binding site" evidence="4">
    <location>
        <position position="256"/>
    </location>
    <ligand>
        <name>AMP</name>
        <dbReference type="ChEBI" id="CHEBI:456215"/>
    </ligand>
</feature>
<dbReference type="InterPro" id="IPR002073">
    <property type="entry name" value="PDEase_catalytic_dom"/>
</dbReference>
<feature type="binding site" evidence="5">
    <location>
        <position position="111"/>
    </location>
    <ligand>
        <name>Zn(2+)</name>
        <dbReference type="ChEBI" id="CHEBI:29105"/>
        <label>1</label>
    </ligand>
</feature>
<reference evidence="9" key="1">
    <citation type="journal article" date="2011" name="Genome Res.">
        <title>Phylogeny-wide analysis of social amoeba genomes highlights ancient origins for complex intercellular communication.</title>
        <authorList>
            <person name="Heidel A.J."/>
            <person name="Lawal H.M."/>
            <person name="Felder M."/>
            <person name="Schilde C."/>
            <person name="Helps N.R."/>
            <person name="Tunggal B."/>
            <person name="Rivero F."/>
            <person name="John U."/>
            <person name="Schleicher M."/>
            <person name="Eichinger L."/>
            <person name="Platzer M."/>
            <person name="Noegel A.A."/>
            <person name="Schaap P."/>
            <person name="Gloeckner G."/>
        </authorList>
    </citation>
    <scope>NUCLEOTIDE SEQUENCE [LARGE SCALE GENOMIC DNA]</scope>
    <source>
        <strain evidence="9">SH3</strain>
    </source>
</reference>
<dbReference type="AlphaFoldDB" id="F4PP12"/>
<feature type="active site" description="Proton donor" evidence="3">
    <location>
        <position position="107"/>
    </location>
</feature>
<dbReference type="PROSITE" id="PS51845">
    <property type="entry name" value="PDEASE_I_2"/>
    <property type="match status" value="1"/>
</dbReference>
<dbReference type="STRING" id="1054147.F4PP12"/>